<sequence>MRPETICGLLAEPSRLRVFSAITLGAKTTTEVAERAEVSIADVGKALRRLRDGRLVSGDNDELTAHPERFKEAMRQAAAEKPAEILHPDPQRNALLTSVFRDGRIRIMPEAPAKVRIVLEYLSENFEPGVEYSEPQVNRILKRFHDDHASLRRYLIDTQLMTRSDGRYRRAG</sequence>
<dbReference type="Gene3D" id="1.10.10.10">
    <property type="entry name" value="Winged helix-like DNA-binding domain superfamily/Winged helix DNA-binding domain"/>
    <property type="match status" value="1"/>
</dbReference>
<dbReference type="AlphaFoldDB" id="A0A543ASD0"/>
<dbReference type="Pfam" id="PF09860">
    <property type="entry name" value="DUF2087"/>
    <property type="match status" value="1"/>
</dbReference>
<dbReference type="Pfam" id="PF12840">
    <property type="entry name" value="HTH_20"/>
    <property type="match status" value="1"/>
</dbReference>
<dbReference type="SUPFAM" id="SSF46785">
    <property type="entry name" value="Winged helix' DNA-binding domain"/>
    <property type="match status" value="1"/>
</dbReference>
<reference evidence="2 3" key="1">
    <citation type="submission" date="2019-06" db="EMBL/GenBank/DDBJ databases">
        <title>Sequencing the genomes of 1000 actinobacteria strains.</title>
        <authorList>
            <person name="Klenk H.-P."/>
        </authorList>
    </citation>
    <scope>NUCLEOTIDE SEQUENCE [LARGE SCALE GENOMIC DNA]</scope>
    <source>
        <strain evidence="2 3">DSM 45928</strain>
    </source>
</reference>
<feature type="domain" description="DUF2087" evidence="1">
    <location>
        <begin position="104"/>
        <end position="170"/>
    </location>
</feature>
<dbReference type="InterPro" id="IPR036388">
    <property type="entry name" value="WH-like_DNA-bd_sf"/>
</dbReference>
<dbReference type="EMBL" id="VFOW01000001">
    <property type="protein sequence ID" value="TQL75487.1"/>
    <property type="molecule type" value="Genomic_DNA"/>
</dbReference>
<protein>
    <recommendedName>
        <fullName evidence="1">DUF2087 domain-containing protein</fullName>
    </recommendedName>
</protein>
<gene>
    <name evidence="2" type="ORF">FB566_0993</name>
</gene>
<dbReference type="RefSeq" id="WP_142035425.1">
    <property type="nucleotide sequence ID" value="NZ_JBHTGS010000001.1"/>
</dbReference>
<dbReference type="OrthoDB" id="529288at2"/>
<dbReference type="Proteomes" id="UP000317043">
    <property type="component" value="Unassembled WGS sequence"/>
</dbReference>
<organism evidence="2 3">
    <name type="scientific">Stackebrandtia endophytica</name>
    <dbReference type="NCBI Taxonomy" id="1496996"/>
    <lineage>
        <taxon>Bacteria</taxon>
        <taxon>Bacillati</taxon>
        <taxon>Actinomycetota</taxon>
        <taxon>Actinomycetes</taxon>
        <taxon>Glycomycetales</taxon>
        <taxon>Glycomycetaceae</taxon>
        <taxon>Stackebrandtia</taxon>
    </lineage>
</organism>
<evidence type="ECO:0000259" key="1">
    <source>
        <dbReference type="Pfam" id="PF09860"/>
    </source>
</evidence>
<dbReference type="InterPro" id="IPR018656">
    <property type="entry name" value="DUF2087"/>
</dbReference>
<evidence type="ECO:0000313" key="3">
    <source>
        <dbReference type="Proteomes" id="UP000317043"/>
    </source>
</evidence>
<proteinExistence type="predicted"/>
<evidence type="ECO:0000313" key="2">
    <source>
        <dbReference type="EMBL" id="TQL75487.1"/>
    </source>
</evidence>
<dbReference type="InterPro" id="IPR036390">
    <property type="entry name" value="WH_DNA-bd_sf"/>
</dbReference>
<dbReference type="InParanoid" id="A0A543ASD0"/>
<name>A0A543ASD0_9ACTN</name>
<comment type="caution">
    <text evidence="2">The sequence shown here is derived from an EMBL/GenBank/DDBJ whole genome shotgun (WGS) entry which is preliminary data.</text>
</comment>
<accession>A0A543ASD0</accession>
<keyword evidence="3" id="KW-1185">Reference proteome</keyword>